<accession>A0A0D0Q9Z4</accession>
<protein>
    <recommendedName>
        <fullName evidence="2">Lysozyme inhibitor LprI-like N-terminal domain-containing protein</fullName>
    </recommendedName>
</protein>
<dbReference type="InterPro" id="IPR009739">
    <property type="entry name" value="LprI-like_N"/>
</dbReference>
<dbReference type="Pfam" id="PF07007">
    <property type="entry name" value="LprI"/>
    <property type="match status" value="1"/>
</dbReference>
<feature type="domain" description="Lysozyme inhibitor LprI-like N-terminal" evidence="2">
    <location>
        <begin position="55"/>
        <end position="160"/>
    </location>
</feature>
<sequence length="168" mass="17869">MRPFAIFAPLLAAAPLPALAQDVHDAYASGVAACFEEAPSVEAARACEGAAAAACMDGAEDGQTTFGMVQCQLAERDAWDALLNREYQDAIETFAADDAAEASADFARREESLRAAQRAWIAWRDAECALMQALWGGGTMGQVDAAGCLLRLTAERTVDLRALRESQP</sequence>
<proteinExistence type="predicted"/>
<gene>
    <name evidence="3" type="ORF">Wenmar_00010</name>
</gene>
<dbReference type="OrthoDB" id="7340239at2"/>
<dbReference type="STRING" id="1123501.Wenmar_00010"/>
<evidence type="ECO:0000313" key="4">
    <source>
        <dbReference type="Proteomes" id="UP000035100"/>
    </source>
</evidence>
<dbReference type="AlphaFoldDB" id="A0A0D0Q9Z4"/>
<organism evidence="3 4">
    <name type="scientific">Wenxinia marina DSM 24838</name>
    <dbReference type="NCBI Taxonomy" id="1123501"/>
    <lineage>
        <taxon>Bacteria</taxon>
        <taxon>Pseudomonadati</taxon>
        <taxon>Pseudomonadota</taxon>
        <taxon>Alphaproteobacteria</taxon>
        <taxon>Rhodobacterales</taxon>
        <taxon>Roseobacteraceae</taxon>
        <taxon>Wenxinia</taxon>
    </lineage>
</organism>
<dbReference type="eggNOG" id="COG3755">
    <property type="taxonomic scope" value="Bacteria"/>
</dbReference>
<feature type="chain" id="PRO_5002219048" description="Lysozyme inhibitor LprI-like N-terminal domain-containing protein" evidence="1">
    <location>
        <begin position="21"/>
        <end position="168"/>
    </location>
</feature>
<keyword evidence="1" id="KW-0732">Signal</keyword>
<comment type="caution">
    <text evidence="3">The sequence shown here is derived from an EMBL/GenBank/DDBJ whole genome shotgun (WGS) entry which is preliminary data.</text>
</comment>
<name>A0A0D0Q9Z4_9RHOB</name>
<dbReference type="Proteomes" id="UP000035100">
    <property type="component" value="Unassembled WGS sequence"/>
</dbReference>
<reference evidence="3 4" key="1">
    <citation type="submission" date="2013-01" db="EMBL/GenBank/DDBJ databases">
        <authorList>
            <person name="Fiebig A."/>
            <person name="Goeker M."/>
            <person name="Klenk H.-P.P."/>
        </authorList>
    </citation>
    <scope>NUCLEOTIDE SEQUENCE [LARGE SCALE GENOMIC DNA]</scope>
    <source>
        <strain evidence="3 4">DSM 24838</strain>
    </source>
</reference>
<evidence type="ECO:0000256" key="1">
    <source>
        <dbReference type="SAM" id="SignalP"/>
    </source>
</evidence>
<evidence type="ECO:0000313" key="3">
    <source>
        <dbReference type="EMBL" id="KIQ71244.1"/>
    </source>
</evidence>
<evidence type="ECO:0000259" key="2">
    <source>
        <dbReference type="Pfam" id="PF07007"/>
    </source>
</evidence>
<feature type="signal peptide" evidence="1">
    <location>
        <begin position="1"/>
        <end position="20"/>
    </location>
</feature>
<dbReference type="Gene3D" id="1.20.1270.180">
    <property type="match status" value="1"/>
</dbReference>
<dbReference type="RefSeq" id="WP_018301900.1">
    <property type="nucleotide sequence ID" value="NZ_KB902280.1"/>
</dbReference>
<keyword evidence="4" id="KW-1185">Reference proteome</keyword>
<dbReference type="EMBL" id="AONG01000002">
    <property type="protein sequence ID" value="KIQ71244.1"/>
    <property type="molecule type" value="Genomic_DNA"/>
</dbReference>